<keyword evidence="1" id="KW-1133">Transmembrane helix</keyword>
<feature type="transmembrane region" description="Helical" evidence="1">
    <location>
        <begin position="61"/>
        <end position="86"/>
    </location>
</feature>
<protein>
    <submittedName>
        <fullName evidence="2">Uncharacterized protein</fullName>
    </submittedName>
</protein>
<dbReference type="Proteomes" id="UP000324800">
    <property type="component" value="Unassembled WGS sequence"/>
</dbReference>
<evidence type="ECO:0000313" key="3">
    <source>
        <dbReference type="Proteomes" id="UP000324800"/>
    </source>
</evidence>
<dbReference type="AlphaFoldDB" id="A0A5J4TLJ0"/>
<evidence type="ECO:0000313" key="2">
    <source>
        <dbReference type="EMBL" id="KAA6359264.1"/>
    </source>
</evidence>
<keyword evidence="1" id="KW-0472">Membrane</keyword>
<proteinExistence type="predicted"/>
<gene>
    <name evidence="2" type="ORF">EZS28_045209</name>
</gene>
<name>A0A5J4TLJ0_9EUKA</name>
<organism evidence="2 3">
    <name type="scientific">Streblomastix strix</name>
    <dbReference type="NCBI Taxonomy" id="222440"/>
    <lineage>
        <taxon>Eukaryota</taxon>
        <taxon>Metamonada</taxon>
        <taxon>Preaxostyla</taxon>
        <taxon>Oxymonadida</taxon>
        <taxon>Streblomastigidae</taxon>
        <taxon>Streblomastix</taxon>
    </lineage>
</organism>
<dbReference type="EMBL" id="SNRW01028654">
    <property type="protein sequence ID" value="KAA6359264.1"/>
    <property type="molecule type" value="Genomic_DNA"/>
</dbReference>
<evidence type="ECO:0000256" key="1">
    <source>
        <dbReference type="SAM" id="Phobius"/>
    </source>
</evidence>
<comment type="caution">
    <text evidence="2">The sequence shown here is derived from an EMBL/GenBank/DDBJ whole genome shotgun (WGS) entry which is preliminary data.</text>
</comment>
<sequence length="137" mass="15270">MLVNAFLRLFQAYESFFNTTLRDTSKLFRSSVADFLTLQQFIDLSCTAVVRSRRVRTARTAGIGALGISIIGFITLDTRMALCFVARQLMRSPFLRINSFVPALPFPLASLSLNPITNTQSSPNLQIQKINPNILVA</sequence>
<keyword evidence="1" id="KW-0812">Transmembrane</keyword>
<accession>A0A5J4TLJ0</accession>
<reference evidence="2 3" key="1">
    <citation type="submission" date="2019-03" db="EMBL/GenBank/DDBJ databases">
        <title>Single cell metagenomics reveals metabolic interactions within the superorganism composed of flagellate Streblomastix strix and complex community of Bacteroidetes bacteria on its surface.</title>
        <authorList>
            <person name="Treitli S.C."/>
            <person name="Kolisko M."/>
            <person name="Husnik F."/>
            <person name="Keeling P."/>
            <person name="Hampl V."/>
        </authorList>
    </citation>
    <scope>NUCLEOTIDE SEQUENCE [LARGE SCALE GENOMIC DNA]</scope>
    <source>
        <strain evidence="2">ST1C</strain>
    </source>
</reference>